<dbReference type="RefSeq" id="WP_116757867.1">
    <property type="nucleotide sequence ID" value="NZ_JBHUEX010000002.1"/>
</dbReference>
<name>A0A2V1HLI3_9MICO</name>
<dbReference type="OrthoDB" id="5120099at2"/>
<gene>
    <name evidence="1" type="ORF">DDQ50_16360</name>
</gene>
<sequence length="99" mass="11249">MDSGRARWHPIFAAFEPKAGEWWLRDAFDRPYAIVAIVRRGDEVGYRAVTYAERAEEREVVGYYRRLLPALEAAHAHWIASHGPKGGVNGRSAFQRPLA</sequence>
<reference evidence="1 2" key="1">
    <citation type="submission" date="2018-05" db="EMBL/GenBank/DDBJ databases">
        <title>Amnibacterium sp. M8JJ-5, whole genome shotgun sequence.</title>
        <authorList>
            <person name="Tuo L."/>
        </authorList>
    </citation>
    <scope>NUCLEOTIDE SEQUENCE [LARGE SCALE GENOMIC DNA]</scope>
    <source>
        <strain evidence="1 2">M8JJ-5</strain>
    </source>
</reference>
<protein>
    <submittedName>
        <fullName evidence="1">Uncharacterized protein</fullName>
    </submittedName>
</protein>
<dbReference type="AlphaFoldDB" id="A0A2V1HLI3"/>
<evidence type="ECO:0000313" key="2">
    <source>
        <dbReference type="Proteomes" id="UP000244893"/>
    </source>
</evidence>
<dbReference type="EMBL" id="QEOP01000005">
    <property type="protein sequence ID" value="PVZ93271.1"/>
    <property type="molecule type" value="Genomic_DNA"/>
</dbReference>
<organism evidence="1 2">
    <name type="scientific">Amnibacterium flavum</name>
    <dbReference type="NCBI Taxonomy" id="2173173"/>
    <lineage>
        <taxon>Bacteria</taxon>
        <taxon>Bacillati</taxon>
        <taxon>Actinomycetota</taxon>
        <taxon>Actinomycetes</taxon>
        <taxon>Micrococcales</taxon>
        <taxon>Microbacteriaceae</taxon>
        <taxon>Amnibacterium</taxon>
    </lineage>
</organism>
<evidence type="ECO:0000313" key="1">
    <source>
        <dbReference type="EMBL" id="PVZ93271.1"/>
    </source>
</evidence>
<keyword evidence="2" id="KW-1185">Reference proteome</keyword>
<dbReference type="Proteomes" id="UP000244893">
    <property type="component" value="Unassembled WGS sequence"/>
</dbReference>
<accession>A0A2V1HLI3</accession>
<proteinExistence type="predicted"/>
<comment type="caution">
    <text evidence="1">The sequence shown here is derived from an EMBL/GenBank/DDBJ whole genome shotgun (WGS) entry which is preliminary data.</text>
</comment>